<keyword evidence="2" id="KW-1185">Reference proteome</keyword>
<sequence length="224" mass="25082">SSWHGQRAFGVLALPVMKVPVINSLRVNPIAMKSDMYGIVLTSWGDGNYSDMYKTQLLQIGGNLLANCVQHFPCRYHYFLRLSHSVHQRVYNIPLIHAHTQPQMSSAFVPFLGNSSSSGWQYSLLACVESRFGGLNCAQKYFDPTATPLLLHANTDNCTLVTTFTQSLLTLLINAQDSIKLAQLVTALLVELDFFKPIQACTNQLVPLLINVISQHLLTEYFDY</sequence>
<feature type="non-terminal residue" evidence="1">
    <location>
        <position position="1"/>
    </location>
</feature>
<protein>
    <submittedName>
        <fullName evidence="1">Uncharacterized protein</fullName>
    </submittedName>
</protein>
<organism evidence="1 2">
    <name type="scientific">Reticulomyxa filosa</name>
    <dbReference type="NCBI Taxonomy" id="46433"/>
    <lineage>
        <taxon>Eukaryota</taxon>
        <taxon>Sar</taxon>
        <taxon>Rhizaria</taxon>
        <taxon>Retaria</taxon>
        <taxon>Foraminifera</taxon>
        <taxon>Monothalamids</taxon>
        <taxon>Reticulomyxidae</taxon>
        <taxon>Reticulomyxa</taxon>
    </lineage>
</organism>
<feature type="non-terminal residue" evidence="1">
    <location>
        <position position="224"/>
    </location>
</feature>
<name>X6MTC5_RETFI</name>
<comment type="caution">
    <text evidence="1">The sequence shown here is derived from an EMBL/GenBank/DDBJ whole genome shotgun (WGS) entry which is preliminary data.</text>
</comment>
<dbReference type="AlphaFoldDB" id="X6MTC5"/>
<accession>X6MTC5</accession>
<proteinExistence type="predicted"/>
<dbReference type="Proteomes" id="UP000023152">
    <property type="component" value="Unassembled WGS sequence"/>
</dbReference>
<evidence type="ECO:0000313" key="2">
    <source>
        <dbReference type="Proteomes" id="UP000023152"/>
    </source>
</evidence>
<dbReference type="EMBL" id="ASPP01017744">
    <property type="protein sequence ID" value="ETO16866.1"/>
    <property type="molecule type" value="Genomic_DNA"/>
</dbReference>
<gene>
    <name evidence="1" type="ORF">RFI_20473</name>
</gene>
<reference evidence="1 2" key="1">
    <citation type="journal article" date="2013" name="Curr. Biol.">
        <title>The Genome of the Foraminiferan Reticulomyxa filosa.</title>
        <authorList>
            <person name="Glockner G."/>
            <person name="Hulsmann N."/>
            <person name="Schleicher M."/>
            <person name="Noegel A.A."/>
            <person name="Eichinger L."/>
            <person name="Gallinger C."/>
            <person name="Pawlowski J."/>
            <person name="Sierra R."/>
            <person name="Euteneuer U."/>
            <person name="Pillet L."/>
            <person name="Moustafa A."/>
            <person name="Platzer M."/>
            <person name="Groth M."/>
            <person name="Szafranski K."/>
            <person name="Schliwa M."/>
        </authorList>
    </citation>
    <scope>NUCLEOTIDE SEQUENCE [LARGE SCALE GENOMIC DNA]</scope>
</reference>
<evidence type="ECO:0000313" key="1">
    <source>
        <dbReference type="EMBL" id="ETO16866.1"/>
    </source>
</evidence>